<proteinExistence type="predicted"/>
<name>A0ABU3D2T3_9FLAO</name>
<keyword evidence="2" id="KW-0808">Transferase</keyword>
<dbReference type="Proteomes" id="UP001262582">
    <property type="component" value="Unassembled WGS sequence"/>
</dbReference>
<feature type="domain" description="Glycosyl transferase family 1" evidence="1">
    <location>
        <begin position="171"/>
        <end position="317"/>
    </location>
</feature>
<dbReference type="Pfam" id="PF00534">
    <property type="entry name" value="Glycos_transf_1"/>
    <property type="match status" value="1"/>
</dbReference>
<keyword evidence="3" id="KW-1185">Reference proteome</keyword>
<evidence type="ECO:0000259" key="1">
    <source>
        <dbReference type="Pfam" id="PF00534"/>
    </source>
</evidence>
<dbReference type="PANTHER" id="PTHR12526:SF637">
    <property type="entry name" value="GLYCOSYLTRANSFERASE EPSF-RELATED"/>
    <property type="match status" value="1"/>
</dbReference>
<gene>
    <name evidence="2" type="ORF">RM539_04465</name>
</gene>
<protein>
    <submittedName>
        <fullName evidence="2">Glycosyltransferase family 4 protein</fullName>
        <ecNumber evidence="2">2.4.-.-</ecNumber>
    </submittedName>
</protein>
<sequence>MKIVVMGNNALMGGLIVHYIVLCRYLKKAGHDLFLINVNDNDAHLFEDGNIPEISVPYITNTFPKKLGKYLKLRKACRKAKSFNPDLFIATGYGHGYSMVAGALPASTFKFFEEVHFEAHNIPLKLKMVRLFDAIAPQTEGMIEIFKKNVSADKPVAWLPCFSKEYKSNRFESIPSSEGTIKLAYFGRLEWNKGIRQFVTATRKIFKNKDVVLDIYGKGSEAEDLQKTIKSEGLEKKVIMRGFYQDEDFAGIISACHGVVIPSVDTEGLPLIVIEAMRYGRPILCTTTGAMPEVARVNKDGMVVSGKEPGELIDNLKVFIGHIKAESFSAQDIHQVYRNYFSNAAFWEIWEEMLQNPKAYFTAQASPVEEPVLTSTN</sequence>
<keyword evidence="2" id="KW-0328">Glycosyltransferase</keyword>
<dbReference type="EC" id="2.4.-.-" evidence="2"/>
<dbReference type="GO" id="GO:0016757">
    <property type="term" value="F:glycosyltransferase activity"/>
    <property type="evidence" value="ECO:0007669"/>
    <property type="project" value="UniProtKB-KW"/>
</dbReference>
<reference evidence="2 3" key="1">
    <citation type="submission" date="2023-09" db="EMBL/GenBank/DDBJ databases">
        <authorList>
            <person name="Rey-Velasco X."/>
        </authorList>
    </citation>
    <scope>NUCLEOTIDE SEQUENCE [LARGE SCALE GENOMIC DNA]</scope>
    <source>
        <strain evidence="2 3">F117</strain>
    </source>
</reference>
<evidence type="ECO:0000313" key="3">
    <source>
        <dbReference type="Proteomes" id="UP001262582"/>
    </source>
</evidence>
<dbReference type="EMBL" id="JAVRHK010000002">
    <property type="protein sequence ID" value="MDT0675837.1"/>
    <property type="molecule type" value="Genomic_DNA"/>
</dbReference>
<organism evidence="2 3">
    <name type="scientific">Autumnicola musiva</name>
    <dbReference type="NCBI Taxonomy" id="3075589"/>
    <lineage>
        <taxon>Bacteria</taxon>
        <taxon>Pseudomonadati</taxon>
        <taxon>Bacteroidota</taxon>
        <taxon>Flavobacteriia</taxon>
        <taxon>Flavobacteriales</taxon>
        <taxon>Flavobacteriaceae</taxon>
        <taxon>Autumnicola</taxon>
    </lineage>
</organism>
<accession>A0ABU3D2T3</accession>
<dbReference type="InterPro" id="IPR001296">
    <property type="entry name" value="Glyco_trans_1"/>
</dbReference>
<comment type="caution">
    <text evidence="2">The sequence shown here is derived from an EMBL/GenBank/DDBJ whole genome shotgun (WGS) entry which is preliminary data.</text>
</comment>
<dbReference type="Gene3D" id="3.40.50.2000">
    <property type="entry name" value="Glycogen Phosphorylase B"/>
    <property type="match status" value="2"/>
</dbReference>
<dbReference type="PANTHER" id="PTHR12526">
    <property type="entry name" value="GLYCOSYLTRANSFERASE"/>
    <property type="match status" value="1"/>
</dbReference>
<dbReference type="SUPFAM" id="SSF53756">
    <property type="entry name" value="UDP-Glycosyltransferase/glycogen phosphorylase"/>
    <property type="match status" value="1"/>
</dbReference>
<evidence type="ECO:0000313" key="2">
    <source>
        <dbReference type="EMBL" id="MDT0675837.1"/>
    </source>
</evidence>
<dbReference type="CDD" id="cd03801">
    <property type="entry name" value="GT4_PimA-like"/>
    <property type="match status" value="1"/>
</dbReference>
<dbReference type="RefSeq" id="WP_311502231.1">
    <property type="nucleotide sequence ID" value="NZ_JAVRHK010000002.1"/>
</dbReference>